<reference evidence="2 3" key="1">
    <citation type="submission" date="2015-01" db="EMBL/GenBank/DDBJ databases">
        <title>The Genome Sequence of Exophiala oligosperma CBS72588.</title>
        <authorList>
            <consortium name="The Broad Institute Genomics Platform"/>
            <person name="Cuomo C."/>
            <person name="de Hoog S."/>
            <person name="Gorbushina A."/>
            <person name="Stielow B."/>
            <person name="Teixiera M."/>
            <person name="Abouelleil A."/>
            <person name="Chapman S.B."/>
            <person name="Priest M."/>
            <person name="Young S.K."/>
            <person name="Wortman J."/>
            <person name="Nusbaum C."/>
            <person name="Birren B."/>
        </authorList>
    </citation>
    <scope>NUCLEOTIDE SEQUENCE [LARGE SCALE GENOMIC DNA]</scope>
    <source>
        <strain evidence="2 3">CBS 72588</strain>
    </source>
</reference>
<accession>A0A0D2BQS9</accession>
<dbReference type="EMBL" id="KN847339">
    <property type="protein sequence ID" value="KIW39857.1"/>
    <property type="molecule type" value="Genomic_DNA"/>
</dbReference>
<proteinExistence type="predicted"/>
<evidence type="ECO:0000313" key="3">
    <source>
        <dbReference type="Proteomes" id="UP000053342"/>
    </source>
</evidence>
<dbReference type="GeneID" id="27360504"/>
<feature type="region of interest" description="Disordered" evidence="1">
    <location>
        <begin position="32"/>
        <end position="117"/>
    </location>
</feature>
<dbReference type="STRING" id="215243.A0A0D2BQS9"/>
<dbReference type="OrthoDB" id="66964at2759"/>
<name>A0A0D2BQS9_9EURO</name>
<feature type="compositionally biased region" description="Basic and acidic residues" evidence="1">
    <location>
        <begin position="32"/>
        <end position="52"/>
    </location>
</feature>
<dbReference type="VEuPathDB" id="FungiDB:PV06_08430"/>
<feature type="compositionally biased region" description="Acidic residues" evidence="1">
    <location>
        <begin position="87"/>
        <end position="97"/>
    </location>
</feature>
<feature type="region of interest" description="Disordered" evidence="1">
    <location>
        <begin position="269"/>
        <end position="293"/>
    </location>
</feature>
<gene>
    <name evidence="2" type="ORF">PV06_08430</name>
</gene>
<feature type="compositionally biased region" description="Basic and acidic residues" evidence="1">
    <location>
        <begin position="274"/>
        <end position="293"/>
    </location>
</feature>
<feature type="compositionally biased region" description="Basic and acidic residues" evidence="1">
    <location>
        <begin position="102"/>
        <end position="117"/>
    </location>
</feature>
<dbReference type="HOGENOM" id="CLU_039528_0_0_1"/>
<sequence length="479" mass="54614">MMIPPLSGDSLDANPVFARLWKYVTEEILDRDGSRKTLNQERTKAWREEVAERRRRRRKDEDGEDDDDGRVKSKEGSRLQSSYIIGFDDDDDIEEAETPFGYRDDDGTKNRKKQDPSLEEVLHKTRVEKMRIQVLMDVLRDVAYSADNTSAPIPDSGTVSEKDTTRGGTTHPQPQTHTLSTNQNANMCMNTTTFKDNLLVMTSYLDVVLWQGSRDSDDEKVPVLSRAEQDLLVEDVEVFEQNIPFVAKLVGQRLVEVDQGLGEMISLSNTTDTHTNEHDQDQRHQTNPTEPKKTLVESLRQNQDRSAFLRSSISPRLSTLSETITRLTSLQRDRLADEIRKLEVTKHGVVSRHAQSKTLFLVTVARAMDLKLRLLLVEVRKREQNGEATKAKKAVTREKLSQIEREDSEVSRRIEELERLVGEYDSVDDDEHIISGGAGAGGGSVMTRLGKRYGEIEREMEMVKADVEKLQQRSKTKTW</sequence>
<evidence type="ECO:0000313" key="2">
    <source>
        <dbReference type="EMBL" id="KIW39857.1"/>
    </source>
</evidence>
<feature type="compositionally biased region" description="Polar residues" evidence="1">
    <location>
        <begin position="166"/>
        <end position="181"/>
    </location>
</feature>
<feature type="region of interest" description="Disordered" evidence="1">
    <location>
        <begin position="149"/>
        <end position="181"/>
    </location>
</feature>
<evidence type="ECO:0000256" key="1">
    <source>
        <dbReference type="SAM" id="MobiDB-lite"/>
    </source>
</evidence>
<keyword evidence="3" id="KW-1185">Reference proteome</keyword>
<dbReference type="RefSeq" id="XP_016260073.1">
    <property type="nucleotide sequence ID" value="XM_016409765.1"/>
</dbReference>
<protein>
    <submittedName>
        <fullName evidence="2">Uncharacterized protein</fullName>
    </submittedName>
</protein>
<dbReference type="AlphaFoldDB" id="A0A0D2BQS9"/>
<organism evidence="2 3">
    <name type="scientific">Exophiala oligosperma</name>
    <dbReference type="NCBI Taxonomy" id="215243"/>
    <lineage>
        <taxon>Eukaryota</taxon>
        <taxon>Fungi</taxon>
        <taxon>Dikarya</taxon>
        <taxon>Ascomycota</taxon>
        <taxon>Pezizomycotina</taxon>
        <taxon>Eurotiomycetes</taxon>
        <taxon>Chaetothyriomycetidae</taxon>
        <taxon>Chaetothyriales</taxon>
        <taxon>Herpotrichiellaceae</taxon>
        <taxon>Exophiala</taxon>
    </lineage>
</organism>
<dbReference type="Proteomes" id="UP000053342">
    <property type="component" value="Unassembled WGS sequence"/>
</dbReference>